<evidence type="ECO:0000313" key="1">
    <source>
        <dbReference type="EMBL" id="SFF29530.1"/>
    </source>
</evidence>
<dbReference type="Proteomes" id="UP000199513">
    <property type="component" value="Unassembled WGS sequence"/>
</dbReference>
<organism evidence="1 2">
    <name type="scientific">Thermoflexibacter ruber</name>
    <dbReference type="NCBI Taxonomy" id="1003"/>
    <lineage>
        <taxon>Bacteria</taxon>
        <taxon>Pseudomonadati</taxon>
        <taxon>Bacteroidota</taxon>
        <taxon>Cytophagia</taxon>
        <taxon>Cytophagales</taxon>
        <taxon>Thermoflexibacteraceae</taxon>
        <taxon>Thermoflexibacter</taxon>
    </lineage>
</organism>
<name>A0A1I2HJR8_9BACT</name>
<gene>
    <name evidence="1" type="ORF">SAMN04488541_102428</name>
</gene>
<keyword evidence="2" id="KW-1185">Reference proteome</keyword>
<protein>
    <recommendedName>
        <fullName evidence="3">Aspartyl protease</fullName>
    </recommendedName>
</protein>
<dbReference type="STRING" id="1003.SAMN04488541_102428"/>
<dbReference type="EMBL" id="FONY01000024">
    <property type="protein sequence ID" value="SFF29530.1"/>
    <property type="molecule type" value="Genomic_DNA"/>
</dbReference>
<evidence type="ECO:0000313" key="2">
    <source>
        <dbReference type="Proteomes" id="UP000199513"/>
    </source>
</evidence>
<evidence type="ECO:0008006" key="3">
    <source>
        <dbReference type="Google" id="ProtNLM"/>
    </source>
</evidence>
<proteinExistence type="predicted"/>
<dbReference type="InterPro" id="IPR021109">
    <property type="entry name" value="Peptidase_aspartic_dom_sf"/>
</dbReference>
<sequence length="336" mass="38818">MSKKLLIPFLVLLFFVFILFLRKQNELYRLHQSMRQGKITQRQGVIDSIDFLFKKNYIILKLIDTCFSKATSLSKPNSYYYFIFDTGSPTYFSKSLITKLGLEQISNFTIQDDRGAKRNLPFYITNIALQNSDFQDIVVGEMSQNITLDSMLISGIIGANLMQHCAWQIDYKQQKIYFANKVEAFSMPTENYPIPFIRNIFRIPCIYLMLNQFPRRPVALLSTGSPQAISLNYIFKSLHRSMKYLGREVDTVLVNVAHQGNILPSIYEFANTNDTLIVGKARELAISDLTANGVPTIFQSTLQNRLGNEFLKFYILTIDWQNRKLWLGKKKSEMSP</sequence>
<dbReference type="AlphaFoldDB" id="A0A1I2HJR8"/>
<accession>A0A1I2HJR8</accession>
<reference evidence="1 2" key="1">
    <citation type="submission" date="2016-10" db="EMBL/GenBank/DDBJ databases">
        <authorList>
            <person name="de Groot N.N."/>
        </authorList>
    </citation>
    <scope>NUCLEOTIDE SEQUENCE [LARGE SCALE GENOMIC DNA]</scope>
    <source>
        <strain>GEY</strain>
        <strain evidence="2">DSM 9560</strain>
    </source>
</reference>
<dbReference type="Gene3D" id="2.40.70.10">
    <property type="entry name" value="Acid Proteases"/>
    <property type="match status" value="1"/>
</dbReference>